<dbReference type="Proteomes" id="UP000027222">
    <property type="component" value="Unassembled WGS sequence"/>
</dbReference>
<evidence type="ECO:0000313" key="2">
    <source>
        <dbReference type="Proteomes" id="UP000027222"/>
    </source>
</evidence>
<sequence>MSISAISLSFGPIMFPCELSSLAVQCMYLYIYVVIDSDSNPVGESNNCHLHDRSFWYLQAANLFVLALISNQAFSRFHLLSHQKIRMTSPFCDMDRCSLGAARATSEVQTPRIPTTIESLPAELLALIFEQCFQDRERDHIDLAKPPWYSITDSLSPSFHAARTDKFEHFKSQSRFPYALAAVSPFWMEILSTRPEYWQQITVYNDSRFPRNWDLRFFLSWSRDLLIDVIVLGKSADEMSEPRWNNHFNEPSYIKAVMDCLDPHLWRCRSLYIETYYHTSLPFITNHIHVYPSELSSLFVRSKTRETDKNKSFETIASSDCEWYDPNFMIMPKLQSLVVEGKNLDNIYPFWLSMQANLEQLVIADYPFSRGNATLGQILRIIQNLPNLLRLKLQNVEFSFDPNPRPPPFQTNIQKLHLEDISPFVIQDLFQQCDFVELDCLHLTRCVLIEDLPQCETLILEDLTFSHDVPLGVLLGDWEGSSLWIGDCRGFNDSFLDTLRTLQEPGGDLFECPFVENDQAPECPQLWSTDHNIIYRALRGSGIDPEGCRVVYCGLWCRA</sequence>
<dbReference type="AlphaFoldDB" id="A0A067TJ63"/>
<dbReference type="Gene3D" id="3.80.10.10">
    <property type="entry name" value="Ribonuclease Inhibitor"/>
    <property type="match status" value="1"/>
</dbReference>
<keyword evidence="2" id="KW-1185">Reference proteome</keyword>
<accession>A0A067TJ63</accession>
<name>A0A067TJ63_GALM3</name>
<dbReference type="OrthoDB" id="3001771at2759"/>
<reference evidence="2" key="1">
    <citation type="journal article" date="2014" name="Proc. Natl. Acad. Sci. U.S.A.">
        <title>Extensive sampling of basidiomycete genomes demonstrates inadequacy of the white-rot/brown-rot paradigm for wood decay fungi.</title>
        <authorList>
            <person name="Riley R."/>
            <person name="Salamov A.A."/>
            <person name="Brown D.W."/>
            <person name="Nagy L.G."/>
            <person name="Floudas D."/>
            <person name="Held B.W."/>
            <person name="Levasseur A."/>
            <person name="Lombard V."/>
            <person name="Morin E."/>
            <person name="Otillar R."/>
            <person name="Lindquist E.A."/>
            <person name="Sun H."/>
            <person name="LaButti K.M."/>
            <person name="Schmutz J."/>
            <person name="Jabbour D."/>
            <person name="Luo H."/>
            <person name="Baker S.E."/>
            <person name="Pisabarro A.G."/>
            <person name="Walton J.D."/>
            <person name="Blanchette R.A."/>
            <person name="Henrissat B."/>
            <person name="Martin F."/>
            <person name="Cullen D."/>
            <person name="Hibbett D.S."/>
            <person name="Grigoriev I.V."/>
        </authorList>
    </citation>
    <scope>NUCLEOTIDE SEQUENCE [LARGE SCALE GENOMIC DNA]</scope>
    <source>
        <strain evidence="2">CBS 339.88</strain>
    </source>
</reference>
<proteinExistence type="predicted"/>
<protein>
    <submittedName>
        <fullName evidence="1">Uncharacterized protein</fullName>
    </submittedName>
</protein>
<evidence type="ECO:0000313" key="1">
    <source>
        <dbReference type="EMBL" id="KDR83211.1"/>
    </source>
</evidence>
<dbReference type="InterPro" id="IPR032675">
    <property type="entry name" value="LRR_dom_sf"/>
</dbReference>
<dbReference type="HOGENOM" id="CLU_487479_0_0_1"/>
<dbReference type="EMBL" id="KL142369">
    <property type="protein sequence ID" value="KDR83211.1"/>
    <property type="molecule type" value="Genomic_DNA"/>
</dbReference>
<organism evidence="1 2">
    <name type="scientific">Galerina marginata (strain CBS 339.88)</name>
    <dbReference type="NCBI Taxonomy" id="685588"/>
    <lineage>
        <taxon>Eukaryota</taxon>
        <taxon>Fungi</taxon>
        <taxon>Dikarya</taxon>
        <taxon>Basidiomycota</taxon>
        <taxon>Agaricomycotina</taxon>
        <taxon>Agaricomycetes</taxon>
        <taxon>Agaricomycetidae</taxon>
        <taxon>Agaricales</taxon>
        <taxon>Agaricineae</taxon>
        <taxon>Strophariaceae</taxon>
        <taxon>Galerina</taxon>
    </lineage>
</organism>
<gene>
    <name evidence="1" type="ORF">GALMADRAFT_874640</name>
</gene>
<dbReference type="SUPFAM" id="SSF52047">
    <property type="entry name" value="RNI-like"/>
    <property type="match status" value="1"/>
</dbReference>